<evidence type="ECO:0000256" key="1">
    <source>
        <dbReference type="SAM" id="MobiDB-lite"/>
    </source>
</evidence>
<keyword evidence="2" id="KW-0812">Transmembrane</keyword>
<feature type="domain" description="DUF3592" evidence="3">
    <location>
        <begin position="48"/>
        <end position="112"/>
    </location>
</feature>
<comment type="caution">
    <text evidence="4">The sequence shown here is derived from an EMBL/GenBank/DDBJ whole genome shotgun (WGS) entry which is preliminary data.</text>
</comment>
<evidence type="ECO:0000256" key="2">
    <source>
        <dbReference type="SAM" id="Phobius"/>
    </source>
</evidence>
<dbReference type="Proteomes" id="UP000283295">
    <property type="component" value="Unassembled WGS sequence"/>
</dbReference>
<evidence type="ECO:0000313" key="5">
    <source>
        <dbReference type="Proteomes" id="UP000283295"/>
    </source>
</evidence>
<feature type="transmembrane region" description="Helical" evidence="2">
    <location>
        <begin position="120"/>
        <end position="138"/>
    </location>
</feature>
<keyword evidence="2" id="KW-0472">Membrane</keyword>
<dbReference type="EMBL" id="QRVK01000020">
    <property type="protein sequence ID" value="RGS41410.1"/>
    <property type="molecule type" value="Genomic_DNA"/>
</dbReference>
<feature type="transmembrane region" description="Helical" evidence="2">
    <location>
        <begin position="183"/>
        <end position="204"/>
    </location>
</feature>
<gene>
    <name evidence="4" type="ORF">DWX94_08635</name>
</gene>
<evidence type="ECO:0000259" key="3">
    <source>
        <dbReference type="Pfam" id="PF12158"/>
    </source>
</evidence>
<accession>A0A412IR36</accession>
<dbReference type="AlphaFoldDB" id="A0A412IR36"/>
<dbReference type="InterPro" id="IPR021994">
    <property type="entry name" value="DUF3592"/>
</dbReference>
<organism evidence="4 5">
    <name type="scientific">Coprococcus eutactus</name>
    <dbReference type="NCBI Taxonomy" id="33043"/>
    <lineage>
        <taxon>Bacteria</taxon>
        <taxon>Bacillati</taxon>
        <taxon>Bacillota</taxon>
        <taxon>Clostridia</taxon>
        <taxon>Lachnospirales</taxon>
        <taxon>Lachnospiraceae</taxon>
        <taxon>Coprococcus</taxon>
    </lineage>
</organism>
<reference evidence="4 5" key="1">
    <citation type="submission" date="2018-08" db="EMBL/GenBank/DDBJ databases">
        <title>A genome reference for cultivated species of the human gut microbiota.</title>
        <authorList>
            <person name="Zou Y."/>
            <person name="Xue W."/>
            <person name="Luo G."/>
        </authorList>
    </citation>
    <scope>NUCLEOTIDE SEQUENCE [LARGE SCALE GENOMIC DNA]</scope>
    <source>
        <strain evidence="4 5">AF22-21</strain>
    </source>
</reference>
<proteinExistence type="predicted"/>
<name>A0A412IR36_9FIRM</name>
<sequence>MFQRNNHGNISSKVSAIIIMVIGIGIMIVGILMAADRMRKDDYYGFATGKVVGSSYYENSDDERMYSAIYAYSVGDTEYELEDDDASKVPPQIGKKVEIRYDPEEPADAYVGGKPLPGRILMSIGITMIMLSILAFVKMRKGQISDERKLVIELLTGIIMLVVCIGTIILLQDGGEGIGLSEISIVVCGIVGIIVIISSIKYYIDVKMGRTPSRSILSHLGLDAASLILDDESEGEEYNIPKYLMPESEQAETVGEKSQRQEYEKYDHLQGDGTQNPYSGKI</sequence>
<feature type="region of interest" description="Disordered" evidence="1">
    <location>
        <begin position="241"/>
        <end position="282"/>
    </location>
</feature>
<protein>
    <submittedName>
        <fullName evidence="4">DUF3592 domain-containing protein</fullName>
    </submittedName>
</protein>
<keyword evidence="2" id="KW-1133">Transmembrane helix</keyword>
<feature type="compositionally biased region" description="Basic and acidic residues" evidence="1">
    <location>
        <begin position="254"/>
        <end position="270"/>
    </location>
</feature>
<feature type="transmembrane region" description="Helical" evidence="2">
    <location>
        <begin position="12"/>
        <end position="35"/>
    </location>
</feature>
<feature type="compositionally biased region" description="Polar residues" evidence="1">
    <location>
        <begin position="272"/>
        <end position="282"/>
    </location>
</feature>
<dbReference type="OrthoDB" id="2225958at2"/>
<dbReference type="Pfam" id="PF12158">
    <property type="entry name" value="DUF3592"/>
    <property type="match status" value="1"/>
</dbReference>
<feature type="transmembrane region" description="Helical" evidence="2">
    <location>
        <begin position="150"/>
        <end position="171"/>
    </location>
</feature>
<evidence type="ECO:0000313" key="4">
    <source>
        <dbReference type="EMBL" id="RGS41410.1"/>
    </source>
</evidence>